<evidence type="ECO:0000256" key="1">
    <source>
        <dbReference type="ARBA" id="ARBA00001974"/>
    </source>
</evidence>
<dbReference type="InterPro" id="IPR006091">
    <property type="entry name" value="Acyl-CoA_Oxase/DH_mid-dom"/>
</dbReference>
<dbReference type="Gene3D" id="1.20.140.10">
    <property type="entry name" value="Butyryl-CoA Dehydrogenase, subunit A, domain 3"/>
    <property type="match status" value="1"/>
</dbReference>
<dbReference type="InterPro" id="IPR013786">
    <property type="entry name" value="AcylCoA_DH/ox_N"/>
</dbReference>
<dbReference type="GO" id="GO:0016627">
    <property type="term" value="F:oxidoreductase activity, acting on the CH-CH group of donors"/>
    <property type="evidence" value="ECO:0007669"/>
    <property type="project" value="InterPro"/>
</dbReference>
<dbReference type="NCBIfam" id="TIGR02247">
    <property type="entry name" value="HAD-1A3-hyp"/>
    <property type="match status" value="1"/>
</dbReference>
<comment type="similarity">
    <text evidence="2">Belongs to the acyl-CoA dehydrogenase family.</text>
</comment>
<evidence type="ECO:0000259" key="10">
    <source>
        <dbReference type="Pfam" id="PF02770"/>
    </source>
</evidence>
<evidence type="ECO:0000259" key="8">
    <source>
        <dbReference type="Pfam" id="PF00441"/>
    </source>
</evidence>
<dbReference type="SUPFAM" id="SSF56784">
    <property type="entry name" value="HAD-like"/>
    <property type="match status" value="1"/>
</dbReference>
<dbReference type="NCBIfam" id="TIGR01509">
    <property type="entry name" value="HAD-SF-IA-v3"/>
    <property type="match status" value="1"/>
</dbReference>
<feature type="domain" description="Aminoglycoside phosphotransferase" evidence="9">
    <location>
        <begin position="283"/>
        <end position="495"/>
    </location>
</feature>
<evidence type="ECO:0000256" key="2">
    <source>
        <dbReference type="ARBA" id="ARBA00009347"/>
    </source>
</evidence>
<organism evidence="12 14">
    <name type="scientific">Petromyzon marinus</name>
    <name type="common">Sea lamprey</name>
    <dbReference type="NCBI Taxonomy" id="7757"/>
    <lineage>
        <taxon>Eukaryota</taxon>
        <taxon>Metazoa</taxon>
        <taxon>Chordata</taxon>
        <taxon>Craniata</taxon>
        <taxon>Vertebrata</taxon>
        <taxon>Cyclostomata</taxon>
        <taxon>Hyperoartia</taxon>
        <taxon>Petromyzontiformes</taxon>
        <taxon>Petromyzontidae</taxon>
        <taxon>Petromyzon</taxon>
    </lineage>
</organism>
<keyword evidence="12" id="KW-1185">Reference proteome</keyword>
<dbReference type="Pfam" id="PF00441">
    <property type="entry name" value="Acyl-CoA_dh_1"/>
    <property type="match status" value="1"/>
</dbReference>
<dbReference type="InterPro" id="IPR002575">
    <property type="entry name" value="Aminoglycoside_PTrfase"/>
</dbReference>
<feature type="region of interest" description="Disordered" evidence="7">
    <location>
        <begin position="634"/>
        <end position="666"/>
    </location>
</feature>
<evidence type="ECO:0000313" key="12">
    <source>
        <dbReference type="Proteomes" id="UP001318040"/>
    </source>
</evidence>
<dbReference type="Pfam" id="PF01636">
    <property type="entry name" value="APH"/>
    <property type="match status" value="1"/>
</dbReference>
<feature type="domain" description="Acyl-CoA dehydrogenase/oxidase C-terminal" evidence="8">
    <location>
        <begin position="918"/>
        <end position="1066"/>
    </location>
</feature>
<dbReference type="InterPro" id="IPR006439">
    <property type="entry name" value="HAD-SF_hydro_IA"/>
</dbReference>
<dbReference type="InterPro" id="IPR036412">
    <property type="entry name" value="HAD-like_sf"/>
</dbReference>
<dbReference type="Gene3D" id="3.30.200.20">
    <property type="entry name" value="Phosphorylase Kinase, domain 1"/>
    <property type="match status" value="1"/>
</dbReference>
<feature type="compositionally biased region" description="Gly residues" evidence="7">
    <location>
        <begin position="657"/>
        <end position="666"/>
    </location>
</feature>
<evidence type="ECO:0000259" key="9">
    <source>
        <dbReference type="Pfam" id="PF01636"/>
    </source>
</evidence>
<dbReference type="SUPFAM" id="SSF56645">
    <property type="entry name" value="Acyl-CoA dehydrogenase NM domain-like"/>
    <property type="match status" value="1"/>
</dbReference>
<dbReference type="Pfam" id="PF02770">
    <property type="entry name" value="Acyl-CoA_dh_M"/>
    <property type="match status" value="1"/>
</dbReference>
<dbReference type="InterPro" id="IPR023214">
    <property type="entry name" value="HAD_sf"/>
</dbReference>
<feature type="domain" description="Acyl-CoA dehydrogenase/oxidase N-terminal" evidence="11">
    <location>
        <begin position="677"/>
        <end position="801"/>
    </location>
</feature>
<dbReference type="SUPFAM" id="SSF47203">
    <property type="entry name" value="Acyl-CoA dehydrogenase C-terminal domain-like"/>
    <property type="match status" value="1"/>
</dbReference>
<dbReference type="InterPro" id="IPR041726">
    <property type="entry name" value="ACAD10_11_N"/>
</dbReference>
<dbReference type="GO" id="GO:0050660">
    <property type="term" value="F:flavin adenine dinucleotide binding"/>
    <property type="evidence" value="ECO:0007669"/>
    <property type="project" value="InterPro"/>
</dbReference>
<dbReference type="Gene3D" id="1.10.540.10">
    <property type="entry name" value="Acyl-CoA dehydrogenase/oxidase, N-terminal domain"/>
    <property type="match status" value="1"/>
</dbReference>
<dbReference type="RefSeq" id="XP_032823612.1">
    <property type="nucleotide sequence ID" value="XM_032967721.1"/>
</dbReference>
<keyword evidence="6" id="KW-0560">Oxidoreductase</keyword>
<dbReference type="PRINTS" id="PR00413">
    <property type="entry name" value="HADHALOGNASE"/>
</dbReference>
<feature type="domain" description="Acyl-CoA oxidase/dehydrogenase middle" evidence="10">
    <location>
        <begin position="805"/>
        <end position="903"/>
    </location>
</feature>
<evidence type="ECO:0000313" key="13">
    <source>
        <dbReference type="RefSeq" id="XP_032823611.1"/>
    </source>
</evidence>
<evidence type="ECO:0000256" key="6">
    <source>
        <dbReference type="ARBA" id="ARBA00023002"/>
    </source>
</evidence>
<dbReference type="InterPro" id="IPR009075">
    <property type="entry name" value="AcylCo_DH/oxidase_C"/>
</dbReference>
<sequence length="1075" mass="116750">MFGWNSLSLWRGPRLRSLLLPPLATRLESPRWSHGAGDVRAVIFDMGGVILPSPYPPIQEWEAACGLPGGTVLRVLRDGGEANAWCRYQRGEMSPERFDELFGADCSRIAGRAVSVDGFVAHLVGQLATPVPGALAALRGARERGVKTALLTNNFYVRGGATFLPLDRALFDVVVESCVVGMKKPDPRIYSLCLEELGVPPSAAVFLDDLGENLAPARALGLRTIKVGDLKVALAELESLLGFSLSHGAPDTGAVRAGLEIDERALAAYLHTALGLHADALLVRQFRHGQSNPTYYVECGDRKLVLRKKPPGKLLPSAHAVEREYRVMKALGAAGVPVPQVLSLCEDSSVLGTPFYLMEYAEGRIFKDPSLPDLSPEQRRKVYSAVTSVLSQIHRVDPSSVGLTDFGKTGRYVGRQVQTWTKQYRASETKRLPSMELLLEWLPAHLPQEEATCVVHGDFRLDNLVFDAERLEVRAVLDWELSTLGDPLSDLSYSCLAHHLPCNFPILPGLKGRDLVALGIPSDEEAMKAYCGASGRPPVEDWHFYLAFSFFRVAAILQGVCKRALSGQASSARAEEAGQLAEAMADVAWGFATREGFRIFKGQPKPPGGGAPGQSGRPYSTSCRSMAVHRAQAPSCPRHHRRFSATGAGKPAAASGRGDGGRGGGMPVREAELAPAARATVEAVRAFVGEHVIPAEAELRRHGESERRWEPHPLLEQLKTEARGAGLWNLFLAREADPDARYGAGLTNAEYAFACEEMGRSLHASEAFNCSAPDTGNMEVLVRYGTDQQRRRWLAPLLDGKIRSCFAMTEPQVASSDATNIEASIVEAGDSYVLNGRKWWTSGALDPRCELCIFMGKTDPAAPRHRQQSMVLVPMDTPGLRVLRPLSVYGFQDPPGGHGELEFVEVRVPRDNVLLGPGRGFEIAQGRLGPGRVHHCMRLIGSAERALQLMTDRVKSRVAFGKPLAEQGTVMADMATSRVELEQARLLVLKTAHLMDSLGNKAAAPEIAMIKVVVPSMAQQVIDRAIQAFGAAGLGPDLPLAEFHMWARALRIADGPDEVHRATVAKMELRAPRLA</sequence>
<evidence type="ECO:0000256" key="3">
    <source>
        <dbReference type="ARBA" id="ARBA00022630"/>
    </source>
</evidence>
<dbReference type="InterPro" id="IPR011945">
    <property type="entry name" value="HAD-SF_ppase_IA/epoxid_hydro_N"/>
</dbReference>
<dbReference type="InterPro" id="IPR046373">
    <property type="entry name" value="Acyl-CoA_Oxase/DH_mid-dom_sf"/>
</dbReference>
<name>A0AAJ7X783_PETMA</name>
<protein>
    <submittedName>
        <fullName evidence="13 14">Acyl-CoA dehydrogenase family member 10 isoform X1</fullName>
    </submittedName>
</protein>
<dbReference type="Pfam" id="PF02771">
    <property type="entry name" value="Acyl-CoA_dh_N"/>
    <property type="match status" value="1"/>
</dbReference>
<dbReference type="KEGG" id="pmrn:116950172"/>
<dbReference type="CDD" id="cd05154">
    <property type="entry name" value="ACAD10_11_N-like"/>
    <property type="match status" value="1"/>
</dbReference>
<dbReference type="Gene3D" id="3.90.1200.10">
    <property type="match status" value="1"/>
</dbReference>
<dbReference type="FunFam" id="2.40.110.10:FF:000002">
    <property type="entry name" value="Acyl-CoA dehydrogenase fadE12"/>
    <property type="match status" value="1"/>
</dbReference>
<evidence type="ECO:0000256" key="5">
    <source>
        <dbReference type="ARBA" id="ARBA00022990"/>
    </source>
</evidence>
<feature type="region of interest" description="Disordered" evidence="7">
    <location>
        <begin position="601"/>
        <end position="621"/>
    </location>
</feature>
<keyword evidence="4" id="KW-0274">FAD</keyword>
<dbReference type="AlphaFoldDB" id="A0AAJ7X783"/>
<dbReference type="Pfam" id="PF00702">
    <property type="entry name" value="Hydrolase"/>
    <property type="match status" value="1"/>
</dbReference>
<dbReference type="CTD" id="80724"/>
<dbReference type="SUPFAM" id="SSF56112">
    <property type="entry name" value="Protein kinase-like (PK-like)"/>
    <property type="match status" value="1"/>
</dbReference>
<accession>A0AAJ7X783</accession>
<dbReference type="PANTHER" id="PTHR47829">
    <property type="entry name" value="HYDROLASE, PUTATIVE (AFU_ORTHOLOGUE AFUA_1G12880)-RELATED"/>
    <property type="match status" value="1"/>
</dbReference>
<proteinExistence type="inferred from homology"/>
<comment type="cofactor">
    <cofactor evidence="1">
        <name>FAD</name>
        <dbReference type="ChEBI" id="CHEBI:57692"/>
    </cofactor>
</comment>
<dbReference type="CDD" id="cd02603">
    <property type="entry name" value="HAD_sEH-N_like"/>
    <property type="match status" value="1"/>
</dbReference>
<dbReference type="FunFam" id="1.20.140.10:FF:000018">
    <property type="entry name" value="Acyl-CoA dehydrogenase family member 10"/>
    <property type="match status" value="1"/>
</dbReference>
<dbReference type="PANTHER" id="PTHR47829:SF3">
    <property type="entry name" value="AMINOGLYCOSIDE PHOSPHOTRANSFERASE DOMAIN-CONTAINING PROTEIN"/>
    <property type="match status" value="1"/>
</dbReference>
<evidence type="ECO:0000259" key="11">
    <source>
        <dbReference type="Pfam" id="PF02771"/>
    </source>
</evidence>
<dbReference type="InterPro" id="IPR011009">
    <property type="entry name" value="Kinase-like_dom_sf"/>
</dbReference>
<reference evidence="13 14" key="1">
    <citation type="submission" date="2025-04" db="UniProtKB">
        <authorList>
            <consortium name="RefSeq"/>
        </authorList>
    </citation>
    <scope>IDENTIFICATION</scope>
    <source>
        <tissue evidence="13 14">Sperm</tissue>
    </source>
</reference>
<evidence type="ECO:0000256" key="4">
    <source>
        <dbReference type="ARBA" id="ARBA00022827"/>
    </source>
</evidence>
<evidence type="ECO:0000313" key="14">
    <source>
        <dbReference type="RefSeq" id="XP_032823612.1"/>
    </source>
</evidence>
<dbReference type="SFLD" id="SFLDS00003">
    <property type="entry name" value="Haloacid_Dehalogenase"/>
    <property type="match status" value="1"/>
</dbReference>
<dbReference type="InterPro" id="IPR009100">
    <property type="entry name" value="AcylCoA_DH/oxidase_NM_dom_sf"/>
</dbReference>
<keyword evidence="3" id="KW-0285">Flavoprotein</keyword>
<dbReference type="Proteomes" id="UP001318040">
    <property type="component" value="Chromosome 38"/>
</dbReference>
<dbReference type="RefSeq" id="XP_032823611.1">
    <property type="nucleotide sequence ID" value="XM_032967720.1"/>
</dbReference>
<gene>
    <name evidence="13 14" type="primary">ACAD10</name>
</gene>
<dbReference type="InterPro" id="IPR036250">
    <property type="entry name" value="AcylCo_DH-like_C"/>
</dbReference>
<dbReference type="InterPro" id="IPR037069">
    <property type="entry name" value="AcylCoA_DH/ox_N_sf"/>
</dbReference>
<dbReference type="Gene3D" id="3.40.50.1000">
    <property type="entry name" value="HAD superfamily/HAD-like"/>
    <property type="match status" value="1"/>
</dbReference>
<evidence type="ECO:0000256" key="7">
    <source>
        <dbReference type="SAM" id="MobiDB-lite"/>
    </source>
</evidence>
<dbReference type="SFLD" id="SFLDG01129">
    <property type="entry name" value="C1.5:_HAD__Beta-PGM__Phosphata"/>
    <property type="match status" value="1"/>
</dbReference>
<dbReference type="InterPro" id="IPR052898">
    <property type="entry name" value="ACAD10-like"/>
</dbReference>
<keyword evidence="5" id="KW-0007">Acetylation</keyword>
<dbReference type="Gene3D" id="2.40.110.10">
    <property type="entry name" value="Butyryl-CoA Dehydrogenase, subunit A, domain 2"/>
    <property type="match status" value="1"/>
</dbReference>
<dbReference type="Gene3D" id="1.10.150.240">
    <property type="entry name" value="Putative phosphatase, domain 2"/>
    <property type="match status" value="1"/>
</dbReference>
<dbReference type="InterPro" id="IPR023198">
    <property type="entry name" value="PGP-like_dom2"/>
</dbReference>